<dbReference type="Pfam" id="PF13519">
    <property type="entry name" value="VWA_2"/>
    <property type="match status" value="1"/>
</dbReference>
<protein>
    <recommendedName>
        <fullName evidence="6">VWFA domain-containing protein</fullName>
    </recommendedName>
</protein>
<accession>A0A7W8DKG2</accession>
<feature type="transmembrane region" description="Helical" evidence="1">
    <location>
        <begin position="58"/>
        <end position="76"/>
    </location>
</feature>
<reference evidence="4 5" key="1">
    <citation type="submission" date="2020-08" db="EMBL/GenBank/DDBJ databases">
        <title>Genomic Encyclopedia of Type Strains, Phase IV (KMG-IV): sequencing the most valuable type-strain genomes for metagenomic binning, comparative biology and taxonomic classification.</title>
        <authorList>
            <person name="Goeker M."/>
        </authorList>
    </citation>
    <scope>NUCLEOTIDE SEQUENCE [LARGE SCALE GENOMIC DNA]</scope>
    <source>
        <strain evidence="4 5">DSM 12252</strain>
    </source>
</reference>
<evidence type="ECO:0000259" key="3">
    <source>
        <dbReference type="Pfam" id="PF13519"/>
    </source>
</evidence>
<feature type="domain" description="VWFA" evidence="3">
    <location>
        <begin position="90"/>
        <end position="193"/>
    </location>
</feature>
<dbReference type="Pfam" id="PF07584">
    <property type="entry name" value="BatA"/>
    <property type="match status" value="1"/>
</dbReference>
<evidence type="ECO:0000313" key="4">
    <source>
        <dbReference type="EMBL" id="MBB5033005.1"/>
    </source>
</evidence>
<evidence type="ECO:0000259" key="2">
    <source>
        <dbReference type="Pfam" id="PF07584"/>
    </source>
</evidence>
<dbReference type="SUPFAM" id="SSF53300">
    <property type="entry name" value="vWA-like"/>
    <property type="match status" value="1"/>
</dbReference>
<proteinExistence type="predicted"/>
<dbReference type="InterPro" id="IPR036465">
    <property type="entry name" value="vWFA_dom_sf"/>
</dbReference>
<gene>
    <name evidence="4" type="ORF">HNQ65_002588</name>
</gene>
<keyword evidence="1" id="KW-1133">Transmembrane helix</keyword>
<keyword evidence="1" id="KW-0812">Transmembrane</keyword>
<keyword evidence="1" id="KW-0472">Membrane</keyword>
<dbReference type="EMBL" id="JACHIG010000005">
    <property type="protein sequence ID" value="MBB5033005.1"/>
    <property type="molecule type" value="Genomic_DNA"/>
</dbReference>
<comment type="caution">
    <text evidence="4">The sequence shown here is derived from an EMBL/GenBank/DDBJ whole genome shotgun (WGS) entry which is preliminary data.</text>
</comment>
<dbReference type="PANTHER" id="PTHR37464">
    <property type="entry name" value="BLL2463 PROTEIN"/>
    <property type="match status" value="1"/>
</dbReference>
<feature type="domain" description="Aerotolerance regulator N-terminal" evidence="2">
    <location>
        <begin position="1"/>
        <end position="78"/>
    </location>
</feature>
<sequence length="617" mass="67374">MRLLAPANLHLLWLLLIPLALWLYKRQARRVPVSTLLFFKSLAREHQESAWLRRIKKWLSLILTLLVLLGAILALARPSGNLSADATSAIVVVVDCSASMAAKDVQGQTRLEAARLRVRERLRSLPDQTVVSLIAFDSRARVLLSRSRNHRECLRLLEELTPLPVEGKPEAALTVAQRLADLESRSRIWLASDAAPPAAEGAKASAIDWLPAALTEPLNVGITGFQIRHSPLTRDRYEAFVKVSAAASNKAKTTATLEVSISGRIAQLRELDLAPGDSSALILPLEGVRGQLLEIRLKTPGDCFSWDDGIAAPLPKLKPLRVAYFAEKPDPFTELALSALIENGRIEMKKGAPAAWPSKETPDVYIFEHWLPKEWPADRPVIALTPESSSGPLKTRAIRGVPHDAVRGVQPDHPVLFRASSSRIAVTQTTLLSLPASIEPLWMAGAEPVLAAGEYNGQRLVATAFSPAQSEQLALLPSFPLLLGNAIYWCAEDSDALTDTRTLHTGELLHTDSLVQWHAWNGETFTDVSDDPAHGLLMLSRIGSWETAPDRSGTCALISAAETNLPAPPAPSAAHSLQPAQPVITASAFSTWPQRLIWLVLGVLLVESFLFHRRAVY</sequence>
<evidence type="ECO:0000256" key="1">
    <source>
        <dbReference type="SAM" id="Phobius"/>
    </source>
</evidence>
<evidence type="ECO:0008006" key="6">
    <source>
        <dbReference type="Google" id="ProtNLM"/>
    </source>
</evidence>
<dbReference type="Proteomes" id="UP000590740">
    <property type="component" value="Unassembled WGS sequence"/>
</dbReference>
<dbReference type="InterPro" id="IPR002035">
    <property type="entry name" value="VWF_A"/>
</dbReference>
<name>A0A7W8DKG2_9BACT</name>
<keyword evidence="5" id="KW-1185">Reference proteome</keyword>
<dbReference type="Gene3D" id="3.40.50.410">
    <property type="entry name" value="von Willebrand factor, type A domain"/>
    <property type="match status" value="1"/>
</dbReference>
<dbReference type="RefSeq" id="WP_184339929.1">
    <property type="nucleotide sequence ID" value="NZ_JACHIG010000005.1"/>
</dbReference>
<dbReference type="AlphaFoldDB" id="A0A7W8DKG2"/>
<dbReference type="InterPro" id="IPR024163">
    <property type="entry name" value="Aerotolerance_reg_N"/>
</dbReference>
<dbReference type="CDD" id="cd00198">
    <property type="entry name" value="vWFA"/>
    <property type="match status" value="1"/>
</dbReference>
<evidence type="ECO:0000313" key="5">
    <source>
        <dbReference type="Proteomes" id="UP000590740"/>
    </source>
</evidence>
<organism evidence="4 5">
    <name type="scientific">Prosthecobacter vanneervenii</name>
    <dbReference type="NCBI Taxonomy" id="48466"/>
    <lineage>
        <taxon>Bacteria</taxon>
        <taxon>Pseudomonadati</taxon>
        <taxon>Verrucomicrobiota</taxon>
        <taxon>Verrucomicrobiia</taxon>
        <taxon>Verrucomicrobiales</taxon>
        <taxon>Verrucomicrobiaceae</taxon>
        <taxon>Prosthecobacter</taxon>
    </lineage>
</organism>
<dbReference type="PANTHER" id="PTHR37464:SF1">
    <property type="entry name" value="BLL2463 PROTEIN"/>
    <property type="match status" value="1"/>
</dbReference>
<feature type="transmembrane region" description="Helical" evidence="1">
    <location>
        <begin position="6"/>
        <end position="24"/>
    </location>
</feature>